<evidence type="ECO:0000313" key="2">
    <source>
        <dbReference type="EMBL" id="EZA54484.1"/>
    </source>
</evidence>
<dbReference type="InterPro" id="IPR049163">
    <property type="entry name" value="Pif1-like_2B_dom"/>
</dbReference>
<dbReference type="PANTHER" id="PTHR47642">
    <property type="entry name" value="ATP-DEPENDENT DNA HELICASE"/>
    <property type="match status" value="1"/>
</dbReference>
<dbReference type="SUPFAM" id="SSF54001">
    <property type="entry name" value="Cysteine proteinases"/>
    <property type="match status" value="1"/>
</dbReference>
<evidence type="ECO:0000259" key="1">
    <source>
        <dbReference type="PROSITE" id="PS50235"/>
    </source>
</evidence>
<dbReference type="CDD" id="cd18809">
    <property type="entry name" value="SF1_C_RecD"/>
    <property type="match status" value="1"/>
</dbReference>
<dbReference type="PANTHER" id="PTHR47642:SF6">
    <property type="entry name" value="ATP-DEPENDENT DNA HELICASE"/>
    <property type="match status" value="1"/>
</dbReference>
<reference evidence="2 3" key="1">
    <citation type="journal article" date="2014" name="Curr. Biol.">
        <title>The genome of the clonal raider ant Cerapachys biroi.</title>
        <authorList>
            <person name="Oxley P.R."/>
            <person name="Ji L."/>
            <person name="Fetter-Pruneda I."/>
            <person name="McKenzie S.K."/>
            <person name="Li C."/>
            <person name="Hu H."/>
            <person name="Zhang G."/>
            <person name="Kronauer D.J."/>
        </authorList>
    </citation>
    <scope>NUCLEOTIDE SEQUENCE [LARGE SCALE GENOMIC DNA]</scope>
</reference>
<feature type="domain" description="USP" evidence="1">
    <location>
        <begin position="246"/>
        <end position="344"/>
    </location>
</feature>
<keyword evidence="2" id="KW-0378">Hydrolase</keyword>
<keyword evidence="2" id="KW-0067">ATP-binding</keyword>
<dbReference type="GO" id="GO:0004386">
    <property type="term" value="F:helicase activity"/>
    <property type="evidence" value="ECO:0007669"/>
    <property type="project" value="UniProtKB-KW"/>
</dbReference>
<dbReference type="AlphaFoldDB" id="A0A026WHD3"/>
<organism evidence="2 3">
    <name type="scientific">Ooceraea biroi</name>
    <name type="common">Clonal raider ant</name>
    <name type="synonym">Cerapachys biroi</name>
    <dbReference type="NCBI Taxonomy" id="2015173"/>
    <lineage>
        <taxon>Eukaryota</taxon>
        <taxon>Metazoa</taxon>
        <taxon>Ecdysozoa</taxon>
        <taxon>Arthropoda</taxon>
        <taxon>Hexapoda</taxon>
        <taxon>Insecta</taxon>
        <taxon>Pterygota</taxon>
        <taxon>Neoptera</taxon>
        <taxon>Endopterygota</taxon>
        <taxon>Hymenoptera</taxon>
        <taxon>Apocrita</taxon>
        <taxon>Aculeata</taxon>
        <taxon>Formicoidea</taxon>
        <taxon>Formicidae</taxon>
        <taxon>Dorylinae</taxon>
        <taxon>Ooceraea</taxon>
    </lineage>
</organism>
<dbReference type="OMA" id="CCNIDNI"/>
<dbReference type="EMBL" id="KK107247">
    <property type="protein sequence ID" value="EZA54484.1"/>
    <property type="molecule type" value="Genomic_DNA"/>
</dbReference>
<proteinExistence type="predicted"/>
<dbReference type="Gene3D" id="2.30.30.940">
    <property type="match status" value="1"/>
</dbReference>
<keyword evidence="2" id="KW-0347">Helicase</keyword>
<name>A0A026WHD3_OOCBI</name>
<dbReference type="Gene3D" id="3.40.50.300">
    <property type="entry name" value="P-loop containing nucleotide triphosphate hydrolases"/>
    <property type="match status" value="1"/>
</dbReference>
<accession>A0A026WHD3</accession>
<dbReference type="InterPro" id="IPR051055">
    <property type="entry name" value="PIF1_helicase"/>
</dbReference>
<sequence length="344" mass="38943">MLHRIASDEIELVAQDITDCHISYLKKKVSKILNKDDEDSSRTAGLARIIIVKLGARIMIRRNIDVTLGLVNGTIGTITSFIRNNNNVVDKIKIMLTSGIEHVLERVSVKFEVMNGAYVITKQFPICLSYGMTIHKSQGLSLKHAIVETGNSVFSCGQIYVALSQVTTLNGLQLVNYDPSSVKANELAIIEYNRLRSQYRPDLLNINISKQYMQKVPDLIWAMSKNILECQIKNTDDIDNTLWCIRGLPNIDNVSCYANASLQCIFHSSTLRTSLLRLQHTNVMRKLLDYYANNKTINIITLRQLASDGYLSNFQQDVAEFITHLCCNIDNIKTEVEHYLKITL</sequence>
<dbReference type="OrthoDB" id="10029506at2759"/>
<dbReference type="InterPro" id="IPR038765">
    <property type="entry name" value="Papain-like_cys_pep_sf"/>
</dbReference>
<dbReference type="SUPFAM" id="SSF52540">
    <property type="entry name" value="P-loop containing nucleoside triphosphate hydrolases"/>
    <property type="match status" value="1"/>
</dbReference>
<gene>
    <name evidence="2" type="ORF">X777_05760</name>
</gene>
<dbReference type="Proteomes" id="UP000053097">
    <property type="component" value="Unassembled WGS sequence"/>
</dbReference>
<dbReference type="Pfam" id="PF21530">
    <property type="entry name" value="Pif1_2B_dom"/>
    <property type="match status" value="1"/>
</dbReference>
<keyword evidence="3" id="KW-1185">Reference proteome</keyword>
<dbReference type="Gene3D" id="3.90.70.10">
    <property type="entry name" value="Cysteine proteinases"/>
    <property type="match status" value="1"/>
</dbReference>
<protein>
    <submittedName>
        <fullName evidence="2">ATP-dependent DNA helicase PIF1</fullName>
    </submittedName>
</protein>
<dbReference type="InterPro" id="IPR027417">
    <property type="entry name" value="P-loop_NTPase"/>
</dbReference>
<keyword evidence="2" id="KW-0547">Nucleotide-binding</keyword>
<dbReference type="STRING" id="2015173.A0A026WHD3"/>
<dbReference type="InterPro" id="IPR028889">
    <property type="entry name" value="USP"/>
</dbReference>
<evidence type="ECO:0000313" key="3">
    <source>
        <dbReference type="Proteomes" id="UP000053097"/>
    </source>
</evidence>
<dbReference type="PROSITE" id="PS50235">
    <property type="entry name" value="USP_3"/>
    <property type="match status" value="1"/>
</dbReference>